<proteinExistence type="predicted"/>
<keyword evidence="1 4" id="KW-0808">Transferase</keyword>
<keyword evidence="5" id="KW-1185">Reference proteome</keyword>
<evidence type="ECO:0000256" key="1">
    <source>
        <dbReference type="ARBA" id="ARBA00022679"/>
    </source>
</evidence>
<protein>
    <submittedName>
        <fullName evidence="4">Putative N-acetyltransferase</fullName>
    </submittedName>
</protein>
<dbReference type="CDD" id="cd04301">
    <property type="entry name" value="NAT_SF"/>
    <property type="match status" value="1"/>
</dbReference>
<dbReference type="HOGENOM" id="CLU_096760_0_0_4"/>
<dbReference type="RefSeq" id="WP_014428113.1">
    <property type="nucleotide sequence ID" value="NC_017075.1"/>
</dbReference>
<name>I0HQG3_RUBGI</name>
<dbReference type="Gene3D" id="3.40.630.30">
    <property type="match status" value="1"/>
</dbReference>
<keyword evidence="2" id="KW-0012">Acyltransferase</keyword>
<dbReference type="EMBL" id="AP012320">
    <property type="protein sequence ID" value="BAL95250.1"/>
    <property type="molecule type" value="Genomic_DNA"/>
</dbReference>
<evidence type="ECO:0000259" key="3">
    <source>
        <dbReference type="PROSITE" id="PS51186"/>
    </source>
</evidence>
<dbReference type="InterPro" id="IPR000182">
    <property type="entry name" value="GNAT_dom"/>
</dbReference>
<dbReference type="eggNOG" id="COG0456">
    <property type="taxonomic scope" value="Bacteria"/>
</dbReference>
<dbReference type="STRING" id="983917.RGE_19090"/>
<dbReference type="KEGG" id="rge:RGE_19090"/>
<dbReference type="AlphaFoldDB" id="I0HQG3"/>
<feature type="domain" description="N-acetyltransferase" evidence="3">
    <location>
        <begin position="17"/>
        <end position="167"/>
    </location>
</feature>
<organism evidence="4 5">
    <name type="scientific">Rubrivivax gelatinosus (strain NBRC 100245 / IL144)</name>
    <dbReference type="NCBI Taxonomy" id="983917"/>
    <lineage>
        <taxon>Bacteria</taxon>
        <taxon>Pseudomonadati</taxon>
        <taxon>Pseudomonadota</taxon>
        <taxon>Betaproteobacteria</taxon>
        <taxon>Burkholderiales</taxon>
        <taxon>Sphaerotilaceae</taxon>
        <taxon>Rubrivivax</taxon>
    </lineage>
</organism>
<evidence type="ECO:0000256" key="2">
    <source>
        <dbReference type="ARBA" id="ARBA00023315"/>
    </source>
</evidence>
<dbReference type="PANTHER" id="PTHR43800">
    <property type="entry name" value="PEPTIDYL-LYSINE N-ACETYLTRANSFERASE YJAB"/>
    <property type="match status" value="1"/>
</dbReference>
<dbReference type="Pfam" id="PF13508">
    <property type="entry name" value="Acetyltransf_7"/>
    <property type="match status" value="1"/>
</dbReference>
<dbReference type="Proteomes" id="UP000007883">
    <property type="component" value="Chromosome"/>
</dbReference>
<sequence>MAPGAINPQAPSARLVVTVRKARHADIPVMRRVEADAASIFAPSDLPPALAQPMAAAELARLIDGGLVWVAQDARGAALGFVACETVGRALHVVEMDVDPNAGRRGIGTTLLQQAIAQAEGADAIEVITLTTFDHLPWNAPFYGRHGFRRLVADGGFEHLRAALANESAHGLKDRVAMARKAA</sequence>
<dbReference type="SUPFAM" id="SSF55729">
    <property type="entry name" value="Acyl-CoA N-acyltransferases (Nat)"/>
    <property type="match status" value="1"/>
</dbReference>
<dbReference type="GO" id="GO:0016747">
    <property type="term" value="F:acyltransferase activity, transferring groups other than amino-acyl groups"/>
    <property type="evidence" value="ECO:0007669"/>
    <property type="project" value="InterPro"/>
</dbReference>
<reference evidence="4 5" key="1">
    <citation type="journal article" date="2012" name="J. Bacteriol.">
        <title>Complete genome sequence of phototrophic betaproteobacterium Rubrivivax gelatinosus IL144.</title>
        <authorList>
            <person name="Nagashima S."/>
            <person name="Kamimura A."/>
            <person name="Shimizu T."/>
            <person name="Nakamura-isaki S."/>
            <person name="Aono E."/>
            <person name="Sakamoto K."/>
            <person name="Ichikawa N."/>
            <person name="Nakazawa H."/>
            <person name="Sekine M."/>
            <person name="Yamazaki S."/>
            <person name="Fujita N."/>
            <person name="Shimada K."/>
            <person name="Hanada S."/>
            <person name="Nagashima K.V.P."/>
        </authorList>
    </citation>
    <scope>NUCLEOTIDE SEQUENCE [LARGE SCALE GENOMIC DNA]</scope>
    <source>
        <strain evidence="5">NBRC 100245 / IL144</strain>
    </source>
</reference>
<gene>
    <name evidence="4" type="ordered locus">RGE_19090</name>
</gene>
<dbReference type="PROSITE" id="PS51186">
    <property type="entry name" value="GNAT"/>
    <property type="match status" value="1"/>
</dbReference>
<evidence type="ECO:0000313" key="5">
    <source>
        <dbReference type="Proteomes" id="UP000007883"/>
    </source>
</evidence>
<dbReference type="PATRIC" id="fig|983917.3.peg.1842"/>
<dbReference type="PANTHER" id="PTHR43800:SF1">
    <property type="entry name" value="PEPTIDYL-LYSINE N-ACETYLTRANSFERASE YJAB"/>
    <property type="match status" value="1"/>
</dbReference>
<dbReference type="InterPro" id="IPR016181">
    <property type="entry name" value="Acyl_CoA_acyltransferase"/>
</dbReference>
<evidence type="ECO:0000313" key="4">
    <source>
        <dbReference type="EMBL" id="BAL95250.1"/>
    </source>
</evidence>
<accession>I0HQG3</accession>